<proteinExistence type="predicted"/>
<keyword evidence="3" id="KW-0560">Oxidoreductase</keyword>
<dbReference type="PANTHER" id="PTHR43498">
    <property type="entry name" value="FERREDOXIN:COB-COM HETERODISULFIDE REDUCTASE SUBUNIT A"/>
    <property type="match status" value="1"/>
</dbReference>
<evidence type="ECO:0000313" key="6">
    <source>
        <dbReference type="EMBL" id="RJF89669.1"/>
    </source>
</evidence>
<evidence type="ECO:0000313" key="7">
    <source>
        <dbReference type="Proteomes" id="UP000284605"/>
    </source>
</evidence>
<dbReference type="InterPro" id="IPR039650">
    <property type="entry name" value="HdrA-like"/>
</dbReference>
<dbReference type="SUPFAM" id="SSF51905">
    <property type="entry name" value="FAD/NAD(P)-binding domain"/>
    <property type="match status" value="1"/>
</dbReference>
<name>A0A418WIG3_9PROT</name>
<keyword evidence="1" id="KW-0004">4Fe-4S</keyword>
<keyword evidence="4" id="KW-0408">Iron</keyword>
<keyword evidence="2" id="KW-0479">Metal-binding</keyword>
<dbReference type="GO" id="GO:0046872">
    <property type="term" value="F:metal ion binding"/>
    <property type="evidence" value="ECO:0007669"/>
    <property type="project" value="UniProtKB-KW"/>
</dbReference>
<comment type="caution">
    <text evidence="6">The sequence shown here is derived from an EMBL/GenBank/DDBJ whole genome shotgun (WGS) entry which is preliminary data.</text>
</comment>
<evidence type="ECO:0000256" key="4">
    <source>
        <dbReference type="ARBA" id="ARBA00023004"/>
    </source>
</evidence>
<gene>
    <name evidence="6" type="ORF">D3874_24085</name>
</gene>
<organism evidence="6 7">
    <name type="scientific">Oleomonas cavernae</name>
    <dbReference type="NCBI Taxonomy" id="2320859"/>
    <lineage>
        <taxon>Bacteria</taxon>
        <taxon>Pseudomonadati</taxon>
        <taxon>Pseudomonadota</taxon>
        <taxon>Alphaproteobacteria</taxon>
        <taxon>Acetobacterales</taxon>
        <taxon>Acetobacteraceae</taxon>
        <taxon>Oleomonas</taxon>
    </lineage>
</organism>
<evidence type="ECO:0000256" key="3">
    <source>
        <dbReference type="ARBA" id="ARBA00023002"/>
    </source>
</evidence>
<reference evidence="6 7" key="1">
    <citation type="submission" date="2018-09" db="EMBL/GenBank/DDBJ databases">
        <authorList>
            <person name="Zhu H."/>
        </authorList>
    </citation>
    <scope>NUCLEOTIDE SEQUENCE [LARGE SCALE GENOMIC DNA]</scope>
    <source>
        <strain evidence="6 7">K1W22B-8</strain>
    </source>
</reference>
<dbReference type="EMBL" id="QYUK01000011">
    <property type="protein sequence ID" value="RJF89669.1"/>
    <property type="molecule type" value="Genomic_DNA"/>
</dbReference>
<evidence type="ECO:0000256" key="2">
    <source>
        <dbReference type="ARBA" id="ARBA00022723"/>
    </source>
</evidence>
<dbReference type="AlphaFoldDB" id="A0A418WIG3"/>
<dbReference type="PANTHER" id="PTHR43498:SF1">
    <property type="entry name" value="COB--COM HETERODISULFIDE REDUCTASE IRON-SULFUR SUBUNIT A"/>
    <property type="match status" value="1"/>
</dbReference>
<evidence type="ECO:0000256" key="1">
    <source>
        <dbReference type="ARBA" id="ARBA00022485"/>
    </source>
</evidence>
<dbReference type="InterPro" id="IPR036188">
    <property type="entry name" value="FAD/NAD-bd_sf"/>
</dbReference>
<evidence type="ECO:0000256" key="5">
    <source>
        <dbReference type="ARBA" id="ARBA00023014"/>
    </source>
</evidence>
<accession>A0A418WIG3</accession>
<keyword evidence="7" id="KW-1185">Reference proteome</keyword>
<keyword evidence="5" id="KW-0411">Iron-sulfur</keyword>
<dbReference type="Pfam" id="PF12831">
    <property type="entry name" value="FAD_oxidored"/>
    <property type="match status" value="1"/>
</dbReference>
<sequence length="584" mass="63772">MLLFLLGYRSARIPNLDYTAHARGGNCRIRRIHRWLAGPAGYILRPGMSRHPGDQGRGASTTLTRVPLEEAMTQLISRRGFLASTSSTVVFLAAGASLAAANQAFQVIVYGATSAGVFAAYAAAREGMKVALVVGPNPIGGMTANGLSRADANEKQPIGGLTGAFFRAMGAHYGLPSAFRFEPHVAEAHFRGLLTEAGITVYAQDLLETRPLMMEGNRIRFVKLEDGVQLTAPVYVDCSYEGDLMVAAGVSYETGRDGQAEYGEPTAGFGLAQSLRTSVDVLTAAGKLIPLVKPFPSTVVGAADRAVMGYNFRLCLTNDPADRRPWTRPPNYNSNWYLIDLERSFPSDGLHAGGELLDLPKVDRNNDEPVGENWGYPNGTRARRKSIVDFHRTYQAGRLYFFATDPRVPQFYRDSTNEWGLALSEFTDNDNWPRQLYVRETRRMKGVYKLRQQETSAGARFDDGVLIWGYDYDSHPVQYLASPEGKLIIEGSNTAATPGMGAKRYHLPLRAMLPLERQCRNLIVPVCASVTRVVDCSYRMEPAYMMAGEAAGICAAHAVLDKVAVQGVDSAGVVQALKDRGAIL</sequence>
<dbReference type="Proteomes" id="UP000284605">
    <property type="component" value="Unassembled WGS sequence"/>
</dbReference>
<dbReference type="GO" id="GO:0051539">
    <property type="term" value="F:4 iron, 4 sulfur cluster binding"/>
    <property type="evidence" value="ECO:0007669"/>
    <property type="project" value="UniProtKB-KW"/>
</dbReference>
<protein>
    <submittedName>
        <fullName evidence="6">FAD-dependent oxidoreductase</fullName>
    </submittedName>
</protein>
<dbReference type="GO" id="GO:0016491">
    <property type="term" value="F:oxidoreductase activity"/>
    <property type="evidence" value="ECO:0007669"/>
    <property type="project" value="UniProtKB-KW"/>
</dbReference>